<dbReference type="AlphaFoldDB" id="A0A402AK90"/>
<evidence type="ECO:0000313" key="3">
    <source>
        <dbReference type="Proteomes" id="UP000287188"/>
    </source>
</evidence>
<dbReference type="Proteomes" id="UP000287188">
    <property type="component" value="Unassembled WGS sequence"/>
</dbReference>
<evidence type="ECO:0000313" key="2">
    <source>
        <dbReference type="EMBL" id="GCE19503.1"/>
    </source>
</evidence>
<feature type="region of interest" description="Disordered" evidence="1">
    <location>
        <begin position="1"/>
        <end position="26"/>
    </location>
</feature>
<dbReference type="OrthoDB" id="164772at2"/>
<protein>
    <submittedName>
        <fullName evidence="2">Uncharacterized protein</fullName>
    </submittedName>
</protein>
<evidence type="ECO:0000256" key="1">
    <source>
        <dbReference type="SAM" id="MobiDB-lite"/>
    </source>
</evidence>
<organism evidence="2 3">
    <name type="scientific">Dictyobacter kobayashii</name>
    <dbReference type="NCBI Taxonomy" id="2014872"/>
    <lineage>
        <taxon>Bacteria</taxon>
        <taxon>Bacillati</taxon>
        <taxon>Chloroflexota</taxon>
        <taxon>Ktedonobacteria</taxon>
        <taxon>Ktedonobacterales</taxon>
        <taxon>Dictyobacteraceae</taxon>
        <taxon>Dictyobacter</taxon>
    </lineage>
</organism>
<comment type="caution">
    <text evidence="2">The sequence shown here is derived from an EMBL/GenBank/DDBJ whole genome shotgun (WGS) entry which is preliminary data.</text>
</comment>
<dbReference type="EMBL" id="BIFS01000001">
    <property type="protein sequence ID" value="GCE19503.1"/>
    <property type="molecule type" value="Genomic_DNA"/>
</dbReference>
<reference evidence="3" key="1">
    <citation type="submission" date="2018-12" db="EMBL/GenBank/DDBJ databases">
        <title>Tengunoibacter tsumagoiensis gen. nov., sp. nov., Dictyobacter kobayashii sp. nov., D. alpinus sp. nov., and D. joshuensis sp. nov. and description of Dictyobacteraceae fam. nov. within the order Ktedonobacterales isolated from Tengu-no-mugimeshi.</title>
        <authorList>
            <person name="Wang C.M."/>
            <person name="Zheng Y."/>
            <person name="Sakai Y."/>
            <person name="Toyoda A."/>
            <person name="Minakuchi Y."/>
            <person name="Abe K."/>
            <person name="Yokota A."/>
            <person name="Yabe S."/>
        </authorList>
    </citation>
    <scope>NUCLEOTIDE SEQUENCE [LARGE SCALE GENOMIC DNA]</scope>
    <source>
        <strain evidence="3">Uno11</strain>
    </source>
</reference>
<proteinExistence type="predicted"/>
<sequence>MKRQEDFNDPYNKDSTHEQSESAQAVSAHVQKPLRCANCDIEILWSPTVQRGQTYCCTGCAAGGPCCCDYSQYRSINISGVIHYGPDEEALNKSSD</sequence>
<dbReference type="RefSeq" id="WP_126551367.1">
    <property type="nucleotide sequence ID" value="NZ_BIFS01000001.1"/>
</dbReference>
<gene>
    <name evidence="2" type="ORF">KDK_33030</name>
</gene>
<keyword evidence="3" id="KW-1185">Reference proteome</keyword>
<feature type="compositionally biased region" description="Basic and acidic residues" evidence="1">
    <location>
        <begin position="1"/>
        <end position="20"/>
    </location>
</feature>
<name>A0A402AK90_9CHLR</name>
<accession>A0A402AK90</accession>